<organism evidence="5 6">
    <name type="scientific">Amantichitinum ursilacus</name>
    <dbReference type="NCBI Taxonomy" id="857265"/>
    <lineage>
        <taxon>Bacteria</taxon>
        <taxon>Pseudomonadati</taxon>
        <taxon>Pseudomonadota</taxon>
        <taxon>Betaproteobacteria</taxon>
        <taxon>Neisseriales</taxon>
        <taxon>Chitinibacteraceae</taxon>
        <taxon>Amantichitinum</taxon>
    </lineage>
</organism>
<dbReference type="OrthoDB" id="9775406at2"/>
<dbReference type="STRING" id="857265.WG78_19390"/>
<evidence type="ECO:0000256" key="1">
    <source>
        <dbReference type="ARBA" id="ARBA00008853"/>
    </source>
</evidence>
<dbReference type="InterPro" id="IPR011042">
    <property type="entry name" value="6-blade_b-propeller_TolB-like"/>
</dbReference>
<comment type="caution">
    <text evidence="5">The sequence shown here is derived from an EMBL/GenBank/DDBJ whole genome shotgun (WGS) entry which is preliminary data.</text>
</comment>
<feature type="active site" description="Proton donor/acceptor" evidence="2">
    <location>
        <position position="205"/>
    </location>
</feature>
<dbReference type="Proteomes" id="UP000037939">
    <property type="component" value="Unassembled WGS sequence"/>
</dbReference>
<proteinExistence type="inferred from homology"/>
<dbReference type="GO" id="GO:0005509">
    <property type="term" value="F:calcium ion binding"/>
    <property type="evidence" value="ECO:0007669"/>
    <property type="project" value="TreeGrafter"/>
</dbReference>
<dbReference type="EC" id="3.1.1.15" evidence="5"/>
<feature type="binding site" evidence="3">
    <location>
        <position position="106"/>
    </location>
    <ligand>
        <name>substrate</name>
    </ligand>
</feature>
<dbReference type="PANTHER" id="PTHR10907:SF47">
    <property type="entry name" value="REGUCALCIN"/>
    <property type="match status" value="1"/>
</dbReference>
<evidence type="ECO:0000313" key="6">
    <source>
        <dbReference type="Proteomes" id="UP000037939"/>
    </source>
</evidence>
<sequence>MNTPINHHALQSLSAGQYNLAEGIIQHPQSGLLWWTNIHAKELWQLDLRTGQHRYWSTPQRVCCFAFTQDDDVLLVAFDAGLALFNTASGAIKRLTPVEPETPGTRCNDGRVDRAGNLVFGTMHERSAEAKGHFYRFDTESRLQQLALPAIAISNSLAFSPDGGTLYWCDSLQHKIMQCAYDSVTGAIAEISVFHDLGDTVIEPDGSTVDAAGYLWNAEWAGHCVTRYAPDGSIDRKIHLPVAQPTCVTFGGPEQNTLFITSARAGLDDAALAQQPEAGSVFALEIPGVRGLPENIWLGEV</sequence>
<dbReference type="GO" id="GO:0019853">
    <property type="term" value="P:L-ascorbic acid biosynthetic process"/>
    <property type="evidence" value="ECO:0007669"/>
    <property type="project" value="TreeGrafter"/>
</dbReference>
<dbReference type="PANTHER" id="PTHR10907">
    <property type="entry name" value="REGUCALCIN"/>
    <property type="match status" value="1"/>
</dbReference>
<keyword evidence="3" id="KW-0479">Metal-binding</keyword>
<feature type="binding site" evidence="3">
    <location>
        <position position="108"/>
    </location>
    <ligand>
        <name>substrate</name>
    </ligand>
</feature>
<gene>
    <name evidence="5" type="primary">araB_2</name>
    <name evidence="5" type="ORF">WG78_19390</name>
</gene>
<comment type="cofactor">
    <cofactor evidence="3">
        <name>Zn(2+)</name>
        <dbReference type="ChEBI" id="CHEBI:29105"/>
    </cofactor>
    <text evidence="3">Binds 1 divalent metal cation per subunit.</text>
</comment>
<accession>A0A0N0GLC2</accession>
<dbReference type="GO" id="GO:0004341">
    <property type="term" value="F:gluconolactonase activity"/>
    <property type="evidence" value="ECO:0007669"/>
    <property type="project" value="TreeGrafter"/>
</dbReference>
<dbReference type="Pfam" id="PF08450">
    <property type="entry name" value="SGL"/>
    <property type="match status" value="1"/>
</dbReference>
<keyword evidence="6" id="KW-1185">Reference proteome</keyword>
<dbReference type="PRINTS" id="PR01790">
    <property type="entry name" value="SMP30FAMILY"/>
</dbReference>
<evidence type="ECO:0000259" key="4">
    <source>
        <dbReference type="Pfam" id="PF08450"/>
    </source>
</evidence>
<reference evidence="5 6" key="1">
    <citation type="submission" date="2015-07" db="EMBL/GenBank/DDBJ databases">
        <title>Draft genome sequence of the Amantichitinum ursilacus IGB-41, a new chitin-degrading bacterium.</title>
        <authorList>
            <person name="Kirstahler P."/>
            <person name="Guenther M."/>
            <person name="Grumaz C."/>
            <person name="Rupp S."/>
            <person name="Zibek S."/>
            <person name="Sohn K."/>
        </authorList>
    </citation>
    <scope>NUCLEOTIDE SEQUENCE [LARGE SCALE GENOMIC DNA]</scope>
    <source>
        <strain evidence="5 6">IGB-41</strain>
    </source>
</reference>
<dbReference type="EMBL" id="LAQT01000035">
    <property type="protein sequence ID" value="KPC49810.1"/>
    <property type="molecule type" value="Genomic_DNA"/>
</dbReference>
<evidence type="ECO:0000256" key="3">
    <source>
        <dbReference type="PIRSR" id="PIRSR605511-2"/>
    </source>
</evidence>
<dbReference type="InterPro" id="IPR013658">
    <property type="entry name" value="SGL"/>
</dbReference>
<dbReference type="Gene3D" id="2.120.10.30">
    <property type="entry name" value="TolB, C-terminal domain"/>
    <property type="match status" value="1"/>
</dbReference>
<dbReference type="RefSeq" id="WP_053939460.1">
    <property type="nucleotide sequence ID" value="NZ_LAQT01000035.1"/>
</dbReference>
<dbReference type="InterPro" id="IPR005511">
    <property type="entry name" value="SMP-30"/>
</dbReference>
<name>A0A0N0GLC2_9NEIS</name>
<feature type="binding site" evidence="3">
    <location>
        <position position="155"/>
    </location>
    <ligand>
        <name>a divalent metal cation</name>
        <dbReference type="ChEBI" id="CHEBI:60240"/>
    </ligand>
</feature>
<dbReference type="GO" id="GO:0050021">
    <property type="term" value="F:L-arabinonolactonase activity"/>
    <property type="evidence" value="ECO:0007669"/>
    <property type="project" value="UniProtKB-EC"/>
</dbReference>
<dbReference type="AlphaFoldDB" id="A0A0N0GLC2"/>
<keyword evidence="5" id="KW-0378">Hydrolase</keyword>
<feature type="binding site" evidence="3">
    <location>
        <position position="205"/>
    </location>
    <ligand>
        <name>a divalent metal cation</name>
        <dbReference type="ChEBI" id="CHEBI:60240"/>
    </ligand>
</feature>
<keyword evidence="3" id="KW-0862">Zinc</keyword>
<feature type="binding site" evidence="3">
    <location>
        <position position="22"/>
    </location>
    <ligand>
        <name>a divalent metal cation</name>
        <dbReference type="ChEBI" id="CHEBI:60240"/>
    </ligand>
</feature>
<evidence type="ECO:0000256" key="2">
    <source>
        <dbReference type="PIRSR" id="PIRSR605511-1"/>
    </source>
</evidence>
<comment type="similarity">
    <text evidence="1">Belongs to the SMP-30/CGR1 family.</text>
</comment>
<protein>
    <submittedName>
        <fullName evidence="5">L-arabinolactonase</fullName>
        <ecNumber evidence="5">3.1.1.15</ecNumber>
    </submittedName>
</protein>
<dbReference type="SUPFAM" id="SSF63829">
    <property type="entry name" value="Calcium-dependent phosphotriesterase"/>
    <property type="match status" value="1"/>
</dbReference>
<feature type="domain" description="SMP-30/Gluconolactonase/LRE-like region" evidence="4">
    <location>
        <begin position="20"/>
        <end position="264"/>
    </location>
</feature>
<evidence type="ECO:0000313" key="5">
    <source>
        <dbReference type="EMBL" id="KPC49810.1"/>
    </source>
</evidence>